<evidence type="ECO:0000256" key="4">
    <source>
        <dbReference type="ARBA" id="ARBA00022840"/>
    </source>
</evidence>
<proteinExistence type="predicted"/>
<dbReference type="InterPro" id="IPR000719">
    <property type="entry name" value="Prot_kinase_dom"/>
</dbReference>
<feature type="compositionally biased region" description="Basic and acidic residues" evidence="5">
    <location>
        <begin position="373"/>
        <end position="387"/>
    </location>
</feature>
<dbReference type="GO" id="GO:0004674">
    <property type="term" value="F:protein serine/threonine kinase activity"/>
    <property type="evidence" value="ECO:0007669"/>
    <property type="project" value="TreeGrafter"/>
</dbReference>
<evidence type="ECO:0000313" key="7">
    <source>
        <dbReference type="EMBL" id="MBH9695371.1"/>
    </source>
</evidence>
<keyword evidence="2" id="KW-0547">Nucleotide-binding</keyword>
<dbReference type="AlphaFoldDB" id="A0A8I1AJ70"/>
<protein>
    <submittedName>
        <fullName evidence="7">Protein kinase</fullName>
    </submittedName>
</protein>
<organism evidence="7 8">
    <name type="scientific">Burkholderia cepacia</name>
    <name type="common">Pseudomonas cepacia</name>
    <dbReference type="NCBI Taxonomy" id="292"/>
    <lineage>
        <taxon>Bacteria</taxon>
        <taxon>Pseudomonadati</taxon>
        <taxon>Pseudomonadota</taxon>
        <taxon>Betaproteobacteria</taxon>
        <taxon>Burkholderiales</taxon>
        <taxon>Burkholderiaceae</taxon>
        <taxon>Burkholderia</taxon>
        <taxon>Burkholderia cepacia complex</taxon>
    </lineage>
</organism>
<accession>A0A8I1AJ70</accession>
<keyword evidence="1" id="KW-0808">Transferase</keyword>
<dbReference type="Gene3D" id="1.10.510.10">
    <property type="entry name" value="Transferase(Phosphotransferase) domain 1"/>
    <property type="match status" value="1"/>
</dbReference>
<feature type="domain" description="Protein kinase" evidence="6">
    <location>
        <begin position="48"/>
        <end position="360"/>
    </location>
</feature>
<reference evidence="7" key="1">
    <citation type="submission" date="2020-12" db="EMBL/GenBank/DDBJ databases">
        <title>Burkholderia cepacia complex in Mexico.</title>
        <authorList>
            <person name="Estrada P."/>
        </authorList>
    </citation>
    <scope>NUCLEOTIDE SEQUENCE</scope>
    <source>
        <strain evidence="7">871</strain>
    </source>
</reference>
<evidence type="ECO:0000259" key="6">
    <source>
        <dbReference type="PROSITE" id="PS50011"/>
    </source>
</evidence>
<dbReference type="SMART" id="SM00220">
    <property type="entry name" value="S_TKc"/>
    <property type="match status" value="1"/>
</dbReference>
<evidence type="ECO:0000313" key="8">
    <source>
        <dbReference type="Proteomes" id="UP000645612"/>
    </source>
</evidence>
<keyword evidence="3 7" id="KW-0418">Kinase</keyword>
<dbReference type="EMBL" id="JAEDXG010000002">
    <property type="protein sequence ID" value="MBH9695371.1"/>
    <property type="molecule type" value="Genomic_DNA"/>
</dbReference>
<dbReference type="PANTHER" id="PTHR43289">
    <property type="entry name" value="MITOGEN-ACTIVATED PROTEIN KINASE KINASE KINASE 20-RELATED"/>
    <property type="match status" value="1"/>
</dbReference>
<evidence type="ECO:0000256" key="2">
    <source>
        <dbReference type="ARBA" id="ARBA00022741"/>
    </source>
</evidence>
<dbReference type="CDD" id="cd00180">
    <property type="entry name" value="PKc"/>
    <property type="match status" value="1"/>
</dbReference>
<dbReference type="Proteomes" id="UP000645612">
    <property type="component" value="Unassembled WGS sequence"/>
</dbReference>
<evidence type="ECO:0000256" key="3">
    <source>
        <dbReference type="ARBA" id="ARBA00022777"/>
    </source>
</evidence>
<dbReference type="SUPFAM" id="SSF56112">
    <property type="entry name" value="Protein kinase-like (PK-like)"/>
    <property type="match status" value="1"/>
</dbReference>
<dbReference type="PANTHER" id="PTHR43289:SF6">
    <property type="entry name" value="SERINE_THREONINE-PROTEIN KINASE NEKL-3"/>
    <property type="match status" value="1"/>
</dbReference>
<dbReference type="InterPro" id="IPR011009">
    <property type="entry name" value="Kinase-like_dom_sf"/>
</dbReference>
<evidence type="ECO:0000256" key="5">
    <source>
        <dbReference type="SAM" id="MobiDB-lite"/>
    </source>
</evidence>
<dbReference type="RefSeq" id="WP_176129506.1">
    <property type="nucleotide sequence ID" value="NZ_CADDZZ010000001.1"/>
</dbReference>
<keyword evidence="4" id="KW-0067">ATP-binding</keyword>
<feature type="region of interest" description="Disordered" evidence="5">
    <location>
        <begin position="373"/>
        <end position="403"/>
    </location>
</feature>
<name>A0A8I1AJ70_BURCE</name>
<gene>
    <name evidence="7" type="ORF">JAO13_02780</name>
</gene>
<dbReference type="PROSITE" id="PS50011">
    <property type="entry name" value="PROTEIN_KINASE_DOM"/>
    <property type="match status" value="1"/>
</dbReference>
<sequence>MEPSKIDLLHHLLTPPMALHQNSQLLVNHLEALPLLEGRFEQLKLVNFDSVNDKKRGCFSLVFRAIDRITGNPVALKFFDLDPQWFHNPYRRSGFVREHQLLETLLTKGRCLQLVAGLSTYELPTGGPNGFMVPCQYFATEWLDVGIDDYFLTSKHSAVKRLFLLLDVILAVEALHRNEIFHRDLKADNLRAAADRVVVAIDLGTAARFDSGPILPAYGGSVGAPAYAPMEARAGLAGNRTLAKFSDIYAIGCLLFELFNPDYFYARLVSKNPQYEMNLMAMGMLVNGVTDENAQVKAWDDALDKHALGVTTIEIDSAGSDVPAGIAPMLNQLLATFTHVDYRRRPQTLDAARKRIQAAIKVLENQKLYDGRLKQARERKNSREAKLAQKSARRKAKQVEISK</sequence>
<dbReference type="GO" id="GO:0005524">
    <property type="term" value="F:ATP binding"/>
    <property type="evidence" value="ECO:0007669"/>
    <property type="project" value="UniProtKB-KW"/>
</dbReference>
<comment type="caution">
    <text evidence="7">The sequence shown here is derived from an EMBL/GenBank/DDBJ whole genome shotgun (WGS) entry which is preliminary data.</text>
</comment>
<evidence type="ECO:0000256" key="1">
    <source>
        <dbReference type="ARBA" id="ARBA00022679"/>
    </source>
</evidence>
<dbReference type="Pfam" id="PF00069">
    <property type="entry name" value="Pkinase"/>
    <property type="match status" value="1"/>
</dbReference>